<proteinExistence type="predicted"/>
<feature type="binding site" evidence="2">
    <location>
        <position position="516"/>
    </location>
    <ligand>
        <name>Zn(2+)</name>
        <dbReference type="ChEBI" id="CHEBI:29105"/>
        <note>catalytic</note>
    </ligand>
</feature>
<dbReference type="Pfam" id="PF13688">
    <property type="entry name" value="Reprolysin_5"/>
    <property type="match status" value="1"/>
</dbReference>
<dbReference type="Pfam" id="PF00200">
    <property type="entry name" value="Disintegrin"/>
    <property type="match status" value="1"/>
</dbReference>
<dbReference type="Gene3D" id="3.40.1620.60">
    <property type="match status" value="1"/>
</dbReference>
<feature type="region of interest" description="Disordered" evidence="3">
    <location>
        <begin position="848"/>
        <end position="911"/>
    </location>
</feature>
<feature type="compositionally biased region" description="Pro residues" evidence="3">
    <location>
        <begin position="868"/>
        <end position="889"/>
    </location>
</feature>
<feature type="transmembrane region" description="Helical" evidence="4">
    <location>
        <begin position="795"/>
        <end position="817"/>
    </location>
</feature>
<evidence type="ECO:0000259" key="6">
    <source>
        <dbReference type="PROSITE" id="PS50215"/>
    </source>
</evidence>
<dbReference type="Gene3D" id="3.40.390.10">
    <property type="entry name" value="Collagenase (Catalytic Domain)"/>
    <property type="match status" value="1"/>
</dbReference>
<evidence type="ECO:0000313" key="7">
    <source>
        <dbReference type="EMBL" id="KAF9582642.1"/>
    </source>
</evidence>
<gene>
    <name evidence="7" type="ORF">BGW38_010939</name>
</gene>
<dbReference type="InterPro" id="IPR024079">
    <property type="entry name" value="MetalloPept_cat_dom_sf"/>
</dbReference>
<dbReference type="OrthoDB" id="5951731at2759"/>
<keyword evidence="8" id="KW-1185">Reference proteome</keyword>
<keyword evidence="1" id="KW-1015">Disulfide bond</keyword>
<evidence type="ECO:0000256" key="4">
    <source>
        <dbReference type="SAM" id="Phobius"/>
    </source>
</evidence>
<name>A0A9P6KFB4_9FUNG</name>
<keyword evidence="4" id="KW-1133">Transmembrane helix</keyword>
<reference evidence="7" key="1">
    <citation type="journal article" date="2020" name="Fungal Divers.">
        <title>Resolving the Mortierellaceae phylogeny through synthesis of multi-gene phylogenetics and phylogenomics.</title>
        <authorList>
            <person name="Vandepol N."/>
            <person name="Liber J."/>
            <person name="Desiro A."/>
            <person name="Na H."/>
            <person name="Kennedy M."/>
            <person name="Barry K."/>
            <person name="Grigoriev I.V."/>
            <person name="Miller A.N."/>
            <person name="O'Donnell K."/>
            <person name="Stajich J.E."/>
            <person name="Bonito G."/>
        </authorList>
    </citation>
    <scope>NUCLEOTIDE SEQUENCE</scope>
    <source>
        <strain evidence="7">KOD1015</strain>
    </source>
</reference>
<dbReference type="PANTHER" id="PTHR11905">
    <property type="entry name" value="ADAM A DISINTEGRIN AND METALLOPROTEASE DOMAIN"/>
    <property type="match status" value="1"/>
</dbReference>
<feature type="compositionally biased region" description="Basic and acidic residues" evidence="3">
    <location>
        <begin position="263"/>
        <end position="274"/>
    </location>
</feature>
<feature type="active site" evidence="2">
    <location>
        <position position="517"/>
    </location>
</feature>
<dbReference type="GO" id="GO:0046872">
    <property type="term" value="F:metal ion binding"/>
    <property type="evidence" value="ECO:0007669"/>
    <property type="project" value="UniProtKB-KW"/>
</dbReference>
<dbReference type="InterPro" id="IPR036436">
    <property type="entry name" value="Disintegrin_dom_sf"/>
</dbReference>
<keyword evidence="2" id="KW-0862">Zinc</keyword>
<accession>A0A9P6KFB4</accession>
<comment type="caution">
    <text evidence="7">The sequence shown here is derived from an EMBL/GenBank/DDBJ whole genome shotgun (WGS) entry which is preliminary data.</text>
</comment>
<evidence type="ECO:0000256" key="2">
    <source>
        <dbReference type="PROSITE-ProRule" id="PRU00276"/>
    </source>
</evidence>
<comment type="caution">
    <text evidence="2">Lacks conserved residue(s) required for the propagation of feature annotation.</text>
</comment>
<evidence type="ECO:0000259" key="5">
    <source>
        <dbReference type="PROSITE" id="PS50214"/>
    </source>
</evidence>
<feature type="region of interest" description="Disordered" evidence="3">
    <location>
        <begin position="213"/>
        <end position="238"/>
    </location>
</feature>
<sequence>MALAPNLFGQRRLTFILFSSISFFTLLAAFLGLVQAHSTASPSLTYAESVLSIHHDVLAGKQPHPNSKRDFIDLSSSSPSSLAQPITRHDTLRLQLQAFNTTFFLHLEPNLDLLHPDVNLGPSHAEDSFTVDDLMAFKGVVVQNSEHSDHKWRRTVTMSPLEKRSVEHMLHEEGVLGWARIVVEHDPEYENSLVLRGAFMVDEVTYQVNTRQHYEAQRRAGDVASPPPPSRPLTRRTNTAPLQDLVIFRDSDFYQRYPSNLHRRSEDDDHESHPETSCGTDRLLGQSLFKSSSPLVSRSEHDYYYPPNLTTTIPVDEPNLSQSWPSLLLGRAHSPLEKRQITVKVAGPDPVPEGCPINRLVLYMGVAADCTYVKEYGGVAAARKQIFTDFNIVTGIYESTFNIALGLIALNIMPDVCPPSPVKGEIWNQPCSDNYRIESRLSDFSYWRGQGNRTNDGAGLWHLMTKCNSGAVVGIAWTKALCQMKMREQREKGQVQYATGTGVSSASKTEWLVIAHEIGHGFGAIHDCNQQTCQGGKMIGDCCPMSTTTCDAGAKFIMNPSESTPTQKFSSCSIRTICRSVGGPEGQCLKPPGTRSVQSLGMNICGNGLKEEGEECDCGSPAECAKDPCCDGATCKLKNGSVCDDLSDGCCQGCKFKTAGAVCRPAASGCDIEEVCSGTSAECPKDVRVADTTPCKGTGSYANVTGLQCANGVCTSRDTQCKQQDRPGISRQCGSSSTCELTCNDPSNSPMTCIQIPGVYFIDGSPCGVGGTCEAGKCQFQGGFTSFVNWAKNNLMIVVPIASFVGLLMLCCIWSCCCSGCSSRSRRIHEHPKPTHSLSYGEQFPGYGGSGGAPPPSSQYPPEHYPMHPLPPAPPPTYQEPYGYPPPAPYSSNAGPYSGQQNGQPGRGGYF</sequence>
<dbReference type="Proteomes" id="UP000780801">
    <property type="component" value="Unassembled WGS sequence"/>
</dbReference>
<dbReference type="SUPFAM" id="SSF57552">
    <property type="entry name" value="Blood coagulation inhibitor (disintegrin)"/>
    <property type="match status" value="1"/>
</dbReference>
<organism evidence="7 8">
    <name type="scientific">Lunasporangiospora selenospora</name>
    <dbReference type="NCBI Taxonomy" id="979761"/>
    <lineage>
        <taxon>Eukaryota</taxon>
        <taxon>Fungi</taxon>
        <taxon>Fungi incertae sedis</taxon>
        <taxon>Mucoromycota</taxon>
        <taxon>Mortierellomycotina</taxon>
        <taxon>Mortierellomycetes</taxon>
        <taxon>Mortierellales</taxon>
        <taxon>Mortierellaceae</taxon>
        <taxon>Lunasporangiospora</taxon>
    </lineage>
</organism>
<dbReference type="PANTHER" id="PTHR11905:SF159">
    <property type="entry name" value="ADAM METALLOPROTEASE"/>
    <property type="match status" value="1"/>
</dbReference>
<dbReference type="GO" id="GO:0006508">
    <property type="term" value="P:proteolysis"/>
    <property type="evidence" value="ECO:0007669"/>
    <property type="project" value="InterPro"/>
</dbReference>
<dbReference type="SUPFAM" id="SSF55486">
    <property type="entry name" value="Metalloproteases ('zincins'), catalytic domain"/>
    <property type="match status" value="1"/>
</dbReference>
<dbReference type="SMART" id="SM00050">
    <property type="entry name" value="DISIN"/>
    <property type="match status" value="1"/>
</dbReference>
<evidence type="ECO:0000256" key="1">
    <source>
        <dbReference type="ARBA" id="ARBA00023157"/>
    </source>
</evidence>
<feature type="domain" description="Peptidase M12B" evidence="6">
    <location>
        <begin position="359"/>
        <end position="593"/>
    </location>
</feature>
<keyword evidence="2" id="KW-0479">Metal-binding</keyword>
<dbReference type="PROSITE" id="PS50214">
    <property type="entry name" value="DISINTEGRIN_2"/>
    <property type="match status" value="1"/>
</dbReference>
<dbReference type="GO" id="GO:0004222">
    <property type="term" value="F:metalloendopeptidase activity"/>
    <property type="evidence" value="ECO:0007669"/>
    <property type="project" value="InterPro"/>
</dbReference>
<feature type="region of interest" description="Disordered" evidence="3">
    <location>
        <begin position="262"/>
        <end position="283"/>
    </location>
</feature>
<dbReference type="FunFam" id="4.10.70.10:FF:000001">
    <property type="entry name" value="Disintegrin and metalloproteinase domain-containing protein 22"/>
    <property type="match status" value="1"/>
</dbReference>
<evidence type="ECO:0000256" key="3">
    <source>
        <dbReference type="SAM" id="MobiDB-lite"/>
    </source>
</evidence>
<feature type="binding site" evidence="2">
    <location>
        <position position="520"/>
    </location>
    <ligand>
        <name>Zn(2+)</name>
        <dbReference type="ChEBI" id="CHEBI:29105"/>
        <note>catalytic</note>
    </ligand>
</feature>
<dbReference type="PROSITE" id="PS50215">
    <property type="entry name" value="ADAM_MEPRO"/>
    <property type="match status" value="1"/>
</dbReference>
<protein>
    <submittedName>
        <fullName evidence="7">Uncharacterized protein</fullName>
    </submittedName>
</protein>
<evidence type="ECO:0000313" key="8">
    <source>
        <dbReference type="Proteomes" id="UP000780801"/>
    </source>
</evidence>
<dbReference type="Gene3D" id="4.10.70.10">
    <property type="entry name" value="Disintegrin domain"/>
    <property type="match status" value="1"/>
</dbReference>
<feature type="domain" description="Disintegrin" evidence="5">
    <location>
        <begin position="602"/>
        <end position="691"/>
    </location>
</feature>
<dbReference type="InterPro" id="IPR001762">
    <property type="entry name" value="Disintegrin_dom"/>
</dbReference>
<dbReference type="InterPro" id="IPR001590">
    <property type="entry name" value="Peptidase_M12B"/>
</dbReference>
<dbReference type="AlphaFoldDB" id="A0A9P6KFB4"/>
<feature type="binding site" evidence="2">
    <location>
        <position position="526"/>
    </location>
    <ligand>
        <name>Zn(2+)</name>
        <dbReference type="ChEBI" id="CHEBI:29105"/>
        <note>catalytic</note>
    </ligand>
</feature>
<keyword evidence="4" id="KW-0472">Membrane</keyword>
<keyword evidence="4" id="KW-0812">Transmembrane</keyword>
<dbReference type="EMBL" id="JAABOA010000978">
    <property type="protein sequence ID" value="KAF9582642.1"/>
    <property type="molecule type" value="Genomic_DNA"/>
</dbReference>